<sequence length="233" mass="26816">MCGRFTLTQSAEALAEVFHVQQRLDLEAQYNIAPTQTVVTLLHNAETNKREFHKFRWGLIPSWAKDPTISTKLINARAETIAEKPSFRSAFKQRRCLVVADGFYEWQRHQAKKQPFYFRLRDEQPFGFAGLWEKWTNPDGEEISSCTIVTTAANELLQPIHDRMPVILSPQDYDLWLDPQQQKPQALQHLLSPYPASEMTAYPVSTLVNSPKHNNADCIIPLEEQNSSLNQLH</sequence>
<evidence type="ECO:0000256" key="5">
    <source>
        <dbReference type="ARBA" id="ARBA00023124"/>
    </source>
</evidence>
<keyword evidence="10" id="KW-1185">Reference proteome</keyword>
<dbReference type="EMBL" id="JACJSG010000009">
    <property type="protein sequence ID" value="MBD2500632.1"/>
    <property type="molecule type" value="Genomic_DNA"/>
</dbReference>
<dbReference type="Proteomes" id="UP000661112">
    <property type="component" value="Unassembled WGS sequence"/>
</dbReference>
<comment type="caution">
    <text evidence="9">The sequence shown here is derived from an EMBL/GenBank/DDBJ whole genome shotgun (WGS) entry which is preliminary data.</text>
</comment>
<evidence type="ECO:0000256" key="2">
    <source>
        <dbReference type="ARBA" id="ARBA00022670"/>
    </source>
</evidence>
<accession>A0ABR8D2T7</accession>
<evidence type="ECO:0000256" key="4">
    <source>
        <dbReference type="ARBA" id="ARBA00022801"/>
    </source>
</evidence>
<keyword evidence="4 8" id="KW-0378">Hydrolase</keyword>
<dbReference type="RefSeq" id="WP_190469822.1">
    <property type="nucleotide sequence ID" value="NZ_JACJSG010000009.1"/>
</dbReference>
<dbReference type="PANTHER" id="PTHR13604:SF0">
    <property type="entry name" value="ABASIC SITE PROCESSING PROTEIN HMCES"/>
    <property type="match status" value="1"/>
</dbReference>
<protein>
    <recommendedName>
        <fullName evidence="8">Abasic site processing protein</fullName>
        <ecNumber evidence="8">3.4.-.-</ecNumber>
    </recommendedName>
</protein>
<name>A0ABR8D2T7_9NOST</name>
<evidence type="ECO:0000256" key="3">
    <source>
        <dbReference type="ARBA" id="ARBA00022763"/>
    </source>
</evidence>
<keyword evidence="7" id="KW-0456">Lyase</keyword>
<dbReference type="SUPFAM" id="SSF143081">
    <property type="entry name" value="BB1717-like"/>
    <property type="match status" value="1"/>
</dbReference>
<proteinExistence type="inferred from homology"/>
<dbReference type="PANTHER" id="PTHR13604">
    <property type="entry name" value="DC12-RELATED"/>
    <property type="match status" value="1"/>
</dbReference>
<evidence type="ECO:0000256" key="1">
    <source>
        <dbReference type="ARBA" id="ARBA00008136"/>
    </source>
</evidence>
<gene>
    <name evidence="9" type="ORF">H6G83_08365</name>
</gene>
<dbReference type="InterPro" id="IPR003738">
    <property type="entry name" value="SRAP"/>
</dbReference>
<evidence type="ECO:0000313" key="10">
    <source>
        <dbReference type="Proteomes" id="UP000661112"/>
    </source>
</evidence>
<organism evidence="9 10">
    <name type="scientific">Anabaena azotica FACHB-119</name>
    <dbReference type="NCBI Taxonomy" id="947527"/>
    <lineage>
        <taxon>Bacteria</taxon>
        <taxon>Bacillati</taxon>
        <taxon>Cyanobacteriota</taxon>
        <taxon>Cyanophyceae</taxon>
        <taxon>Nostocales</taxon>
        <taxon>Nostocaceae</taxon>
        <taxon>Anabaena</taxon>
        <taxon>Anabaena azotica</taxon>
    </lineage>
</organism>
<evidence type="ECO:0000313" key="9">
    <source>
        <dbReference type="EMBL" id="MBD2500632.1"/>
    </source>
</evidence>
<evidence type="ECO:0000256" key="6">
    <source>
        <dbReference type="ARBA" id="ARBA00023125"/>
    </source>
</evidence>
<keyword evidence="6" id="KW-0238">DNA-binding</keyword>
<reference evidence="9 10" key="1">
    <citation type="journal article" date="2020" name="ISME J.">
        <title>Comparative genomics reveals insights into cyanobacterial evolution and habitat adaptation.</title>
        <authorList>
            <person name="Chen M.Y."/>
            <person name="Teng W.K."/>
            <person name="Zhao L."/>
            <person name="Hu C.X."/>
            <person name="Zhou Y.K."/>
            <person name="Han B.P."/>
            <person name="Song L.R."/>
            <person name="Shu W.S."/>
        </authorList>
    </citation>
    <scope>NUCLEOTIDE SEQUENCE [LARGE SCALE GENOMIC DNA]</scope>
    <source>
        <strain evidence="9 10">FACHB-119</strain>
    </source>
</reference>
<keyword evidence="5" id="KW-0190">Covalent protein-DNA linkage</keyword>
<comment type="similarity">
    <text evidence="1 8">Belongs to the SOS response-associated peptidase family.</text>
</comment>
<keyword evidence="2 8" id="KW-0645">Protease</keyword>
<dbReference type="Pfam" id="PF02586">
    <property type="entry name" value="SRAP"/>
    <property type="match status" value="1"/>
</dbReference>
<dbReference type="InterPro" id="IPR036590">
    <property type="entry name" value="SRAP-like"/>
</dbReference>
<dbReference type="Gene3D" id="3.90.1680.10">
    <property type="entry name" value="SOS response associated peptidase-like"/>
    <property type="match status" value="1"/>
</dbReference>
<evidence type="ECO:0000256" key="8">
    <source>
        <dbReference type="RuleBase" id="RU364100"/>
    </source>
</evidence>
<dbReference type="EC" id="3.4.-.-" evidence="8"/>
<evidence type="ECO:0000256" key="7">
    <source>
        <dbReference type="ARBA" id="ARBA00023239"/>
    </source>
</evidence>
<keyword evidence="3" id="KW-0227">DNA damage</keyword>